<feature type="binding site" evidence="8">
    <location>
        <begin position="15"/>
        <end position="22"/>
    </location>
    <ligand>
        <name>GTP</name>
        <dbReference type="ChEBI" id="CHEBI:37565"/>
        <label>1</label>
    </ligand>
</feature>
<evidence type="ECO:0000313" key="12">
    <source>
        <dbReference type="EMBL" id="PIY62775.1"/>
    </source>
</evidence>
<feature type="binding site" evidence="8">
    <location>
        <begin position="192"/>
        <end position="199"/>
    </location>
    <ligand>
        <name>GTP</name>
        <dbReference type="ChEBI" id="CHEBI:37565"/>
        <label>2</label>
    </ligand>
</feature>
<dbReference type="NCBIfam" id="TIGR03594">
    <property type="entry name" value="GTPase_EngA"/>
    <property type="match status" value="1"/>
</dbReference>
<dbReference type="HAMAP" id="MF_00195">
    <property type="entry name" value="GTPase_Der"/>
    <property type="match status" value="1"/>
</dbReference>
<dbReference type="PANTHER" id="PTHR43834:SF6">
    <property type="entry name" value="GTPASE DER"/>
    <property type="match status" value="1"/>
</dbReference>
<comment type="function">
    <text evidence="8 10">GTPase that plays an essential role in the late steps of ribosome biogenesis.</text>
</comment>
<dbReference type="PIRSF" id="PIRSF006485">
    <property type="entry name" value="GTP-binding_EngA"/>
    <property type="match status" value="1"/>
</dbReference>
<dbReference type="InterPro" id="IPR032859">
    <property type="entry name" value="KH_dom-like"/>
</dbReference>
<evidence type="ECO:0000256" key="3">
    <source>
        <dbReference type="ARBA" id="ARBA00022517"/>
    </source>
</evidence>
<dbReference type="NCBIfam" id="TIGR00231">
    <property type="entry name" value="small_GTP"/>
    <property type="match status" value="2"/>
</dbReference>
<sequence length="460" mass="50619">MNQQPKLTPVIALVGRANVGKSTLFNRLIEKRKAITSSVAGTTQDINFGHCHWREEILTVIDTAGLDLTSKAATEAQLLRQAKSGMSKSDLIVMLTDANDGPMPQDVALAKYLRKSDKKVLLIVNKADNPRMRSKAKGDAWLKLGLGAPRAVSAINGSGVGDLLEEILGYMTGQGLTSRPLPEPEVRIALIGRPNVGKSSLLNALAGEERVIVSEVPHTTREPQDTMLTYTELDGTERHILLVDTVGIRKKAKVQPGLERVGVSMSINEMVEADVTFLMIDATEGIDAQERKLAGLIERKNVGVLIVVNKWDLAPEGQLGTADEYRKYVATELPFYKFAPVAYISAKTGDRVGKLIGLALEIARQRSREIPQAELDTFVEMLKKKHHAILGSKKDSNRPKVYGMIQIGTKPPTFLVISKKKENMHPSFLNFIENRLREEFGFAGTPIAVVSREIRSKSKR</sequence>
<feature type="binding site" evidence="8">
    <location>
        <begin position="309"/>
        <end position="312"/>
    </location>
    <ligand>
        <name>GTP</name>
        <dbReference type="ChEBI" id="CHEBI:37565"/>
        <label>2</label>
    </ligand>
</feature>
<gene>
    <name evidence="8" type="primary">der</name>
    <name evidence="12" type="ORF">COY93_02130</name>
</gene>
<dbReference type="PRINTS" id="PR00326">
    <property type="entry name" value="GTP1OBG"/>
</dbReference>
<dbReference type="InterPro" id="IPR027417">
    <property type="entry name" value="P-loop_NTPase"/>
</dbReference>
<dbReference type="InterPro" id="IPR006073">
    <property type="entry name" value="GTP-bd"/>
</dbReference>
<evidence type="ECO:0000256" key="4">
    <source>
        <dbReference type="ARBA" id="ARBA00022737"/>
    </source>
</evidence>
<name>A0A2M7QA14_9BACT</name>
<dbReference type="Gene3D" id="3.30.300.20">
    <property type="match status" value="1"/>
</dbReference>
<accession>A0A2M7QA14</accession>
<dbReference type="Proteomes" id="UP000230973">
    <property type="component" value="Unassembled WGS sequence"/>
</dbReference>
<evidence type="ECO:0000256" key="9">
    <source>
        <dbReference type="PROSITE-ProRule" id="PRU01049"/>
    </source>
</evidence>
<dbReference type="GO" id="GO:0005525">
    <property type="term" value="F:GTP binding"/>
    <property type="evidence" value="ECO:0007669"/>
    <property type="project" value="UniProtKB-UniRule"/>
</dbReference>
<keyword evidence="5 8" id="KW-0547">Nucleotide-binding</keyword>
<dbReference type="Gene3D" id="3.40.50.300">
    <property type="entry name" value="P-loop containing nucleotide triphosphate hydrolases"/>
    <property type="match status" value="2"/>
</dbReference>
<keyword evidence="4 10" id="KW-0677">Repeat</keyword>
<comment type="similarity">
    <text evidence="1 8 9 10">Belongs to the TRAFAC class TrmE-Era-EngA-EngB-Septin-like GTPase superfamily. EngA (Der) GTPase family.</text>
</comment>
<feature type="binding site" evidence="8">
    <location>
        <begin position="62"/>
        <end position="66"/>
    </location>
    <ligand>
        <name>GTP</name>
        <dbReference type="ChEBI" id="CHEBI:37565"/>
        <label>1</label>
    </ligand>
</feature>
<organism evidence="12 13">
    <name type="scientific">Candidatus Uhrbacteria bacterium CG_4_10_14_0_8_um_filter_58_22</name>
    <dbReference type="NCBI Taxonomy" id="1975029"/>
    <lineage>
        <taxon>Bacteria</taxon>
        <taxon>Candidatus Uhriibacteriota</taxon>
    </lineage>
</organism>
<reference evidence="13" key="1">
    <citation type="submission" date="2017-09" db="EMBL/GenBank/DDBJ databases">
        <title>Depth-based differentiation of microbial function through sediment-hosted aquifers and enrichment of novel symbionts in the deep terrestrial subsurface.</title>
        <authorList>
            <person name="Probst A.J."/>
            <person name="Ladd B."/>
            <person name="Jarett J.K."/>
            <person name="Geller-Mcgrath D.E."/>
            <person name="Sieber C.M.K."/>
            <person name="Emerson J.B."/>
            <person name="Anantharaman K."/>
            <person name="Thomas B.C."/>
            <person name="Malmstrom R."/>
            <person name="Stieglmeier M."/>
            <person name="Klingl A."/>
            <person name="Woyke T."/>
            <person name="Ryan C.M."/>
            <person name="Banfield J.F."/>
        </authorList>
    </citation>
    <scope>NUCLEOTIDE SEQUENCE [LARGE SCALE GENOMIC DNA]</scope>
</reference>
<comment type="caution">
    <text evidence="8">Lacks conserved residue(s) required for the propagation of feature annotation.</text>
</comment>
<evidence type="ECO:0000256" key="1">
    <source>
        <dbReference type="ARBA" id="ARBA00008279"/>
    </source>
</evidence>
<evidence type="ECO:0000313" key="13">
    <source>
        <dbReference type="Proteomes" id="UP000230973"/>
    </source>
</evidence>
<dbReference type="PANTHER" id="PTHR43834">
    <property type="entry name" value="GTPASE DER"/>
    <property type="match status" value="1"/>
</dbReference>
<evidence type="ECO:0000259" key="11">
    <source>
        <dbReference type="PROSITE" id="PS51712"/>
    </source>
</evidence>
<dbReference type="GO" id="GO:0042254">
    <property type="term" value="P:ribosome biogenesis"/>
    <property type="evidence" value="ECO:0007669"/>
    <property type="project" value="UniProtKB-KW"/>
</dbReference>
<dbReference type="Pfam" id="PF01926">
    <property type="entry name" value="MMR_HSR1"/>
    <property type="match status" value="2"/>
</dbReference>
<dbReference type="EMBL" id="PFLC01000027">
    <property type="protein sequence ID" value="PIY62775.1"/>
    <property type="molecule type" value="Genomic_DNA"/>
</dbReference>
<dbReference type="AlphaFoldDB" id="A0A2M7QA14"/>
<evidence type="ECO:0000256" key="2">
    <source>
        <dbReference type="ARBA" id="ARBA00020953"/>
    </source>
</evidence>
<dbReference type="CDD" id="cd01894">
    <property type="entry name" value="EngA1"/>
    <property type="match status" value="1"/>
</dbReference>
<evidence type="ECO:0000256" key="8">
    <source>
        <dbReference type="HAMAP-Rule" id="MF_00195"/>
    </source>
</evidence>
<dbReference type="SUPFAM" id="SSF52540">
    <property type="entry name" value="P-loop containing nucleoside triphosphate hydrolases"/>
    <property type="match status" value="2"/>
</dbReference>
<evidence type="ECO:0000256" key="7">
    <source>
        <dbReference type="ARBA" id="ARBA00032345"/>
    </source>
</evidence>
<dbReference type="InterPro" id="IPR031166">
    <property type="entry name" value="G_ENGA"/>
</dbReference>
<comment type="caution">
    <text evidence="12">The sequence shown here is derived from an EMBL/GenBank/DDBJ whole genome shotgun (WGS) entry which is preliminary data.</text>
</comment>
<dbReference type="Pfam" id="PF14714">
    <property type="entry name" value="KH_dom-like"/>
    <property type="match status" value="1"/>
</dbReference>
<comment type="subunit">
    <text evidence="8">Associates with the 50S ribosomal subunit.</text>
</comment>
<proteinExistence type="inferred from homology"/>
<evidence type="ECO:0000256" key="6">
    <source>
        <dbReference type="ARBA" id="ARBA00023134"/>
    </source>
</evidence>
<keyword evidence="3 8" id="KW-0690">Ribosome biogenesis</keyword>
<evidence type="ECO:0000256" key="5">
    <source>
        <dbReference type="ARBA" id="ARBA00022741"/>
    </source>
</evidence>
<evidence type="ECO:0000256" key="10">
    <source>
        <dbReference type="RuleBase" id="RU004481"/>
    </source>
</evidence>
<dbReference type="PROSITE" id="PS51712">
    <property type="entry name" value="G_ENGA"/>
    <property type="match status" value="1"/>
</dbReference>
<dbReference type="InterPro" id="IPR005225">
    <property type="entry name" value="Small_GTP-bd"/>
</dbReference>
<dbReference type="InterPro" id="IPR016484">
    <property type="entry name" value="GTPase_Der"/>
</dbReference>
<feature type="domain" description="EngA-type G" evidence="11">
    <location>
        <begin position="186"/>
        <end position="367"/>
    </location>
</feature>
<dbReference type="CDD" id="cd01895">
    <property type="entry name" value="EngA2"/>
    <property type="match status" value="1"/>
</dbReference>
<feature type="binding site" evidence="8">
    <location>
        <begin position="125"/>
        <end position="128"/>
    </location>
    <ligand>
        <name>GTP</name>
        <dbReference type="ChEBI" id="CHEBI:37565"/>
        <label>1</label>
    </ligand>
</feature>
<keyword evidence="6 8" id="KW-0342">GTP-binding</keyword>
<dbReference type="InterPro" id="IPR015946">
    <property type="entry name" value="KH_dom-like_a/b"/>
</dbReference>
<protein>
    <recommendedName>
        <fullName evidence="2 8">GTPase Der</fullName>
    </recommendedName>
    <alternativeName>
        <fullName evidence="7 8">GTP-binding protein EngA</fullName>
    </alternativeName>
</protein>